<organism evidence="3">
    <name type="scientific">marine sediment metagenome</name>
    <dbReference type="NCBI Taxonomy" id="412755"/>
    <lineage>
        <taxon>unclassified sequences</taxon>
        <taxon>metagenomes</taxon>
        <taxon>ecological metagenomes</taxon>
    </lineage>
</organism>
<evidence type="ECO:0000313" key="3">
    <source>
        <dbReference type="EMBL" id="KKL52812.1"/>
    </source>
</evidence>
<name>A0A0F9FP68_9ZZZZ</name>
<dbReference type="InterPro" id="IPR041657">
    <property type="entry name" value="HTH_17"/>
</dbReference>
<sequence>MPKDLSLAEVAEILGVCTETLRRAARKKKLKGCYKVGGSWRMTRLAVDTLRQLPKKEDTHARGNRNGSVPRKDCLG</sequence>
<dbReference type="SUPFAM" id="SSF46955">
    <property type="entry name" value="Putative DNA-binding domain"/>
    <property type="match status" value="1"/>
</dbReference>
<dbReference type="AlphaFoldDB" id="A0A0F9FP68"/>
<feature type="domain" description="Helix-turn-helix" evidence="2">
    <location>
        <begin position="5"/>
        <end position="49"/>
    </location>
</feature>
<gene>
    <name evidence="3" type="ORF">LCGC14_2281740</name>
</gene>
<dbReference type="Pfam" id="PF12728">
    <property type="entry name" value="HTH_17"/>
    <property type="match status" value="1"/>
</dbReference>
<evidence type="ECO:0000256" key="1">
    <source>
        <dbReference type="SAM" id="MobiDB-lite"/>
    </source>
</evidence>
<dbReference type="InterPro" id="IPR009061">
    <property type="entry name" value="DNA-bd_dom_put_sf"/>
</dbReference>
<evidence type="ECO:0000259" key="2">
    <source>
        <dbReference type="Pfam" id="PF12728"/>
    </source>
</evidence>
<accession>A0A0F9FP68</accession>
<protein>
    <recommendedName>
        <fullName evidence="2">Helix-turn-helix domain-containing protein</fullName>
    </recommendedName>
</protein>
<proteinExistence type="predicted"/>
<dbReference type="EMBL" id="LAZR01031760">
    <property type="protein sequence ID" value="KKL52812.1"/>
    <property type="molecule type" value="Genomic_DNA"/>
</dbReference>
<feature type="region of interest" description="Disordered" evidence="1">
    <location>
        <begin position="53"/>
        <end position="76"/>
    </location>
</feature>
<comment type="caution">
    <text evidence="3">The sequence shown here is derived from an EMBL/GenBank/DDBJ whole genome shotgun (WGS) entry which is preliminary data.</text>
</comment>
<reference evidence="3" key="1">
    <citation type="journal article" date="2015" name="Nature">
        <title>Complex archaea that bridge the gap between prokaryotes and eukaryotes.</title>
        <authorList>
            <person name="Spang A."/>
            <person name="Saw J.H."/>
            <person name="Jorgensen S.L."/>
            <person name="Zaremba-Niedzwiedzka K."/>
            <person name="Martijn J."/>
            <person name="Lind A.E."/>
            <person name="van Eijk R."/>
            <person name="Schleper C."/>
            <person name="Guy L."/>
            <person name="Ettema T.J."/>
        </authorList>
    </citation>
    <scope>NUCLEOTIDE SEQUENCE</scope>
</reference>